<reference evidence="1 2" key="2">
    <citation type="submission" date="2018-11" db="EMBL/GenBank/DDBJ databases">
        <authorList>
            <consortium name="Pathogen Informatics"/>
        </authorList>
    </citation>
    <scope>NUCLEOTIDE SEQUENCE [LARGE SCALE GENOMIC DNA]</scope>
</reference>
<dbReference type="InterPro" id="IPR011989">
    <property type="entry name" value="ARM-like"/>
</dbReference>
<evidence type="ECO:0000313" key="2">
    <source>
        <dbReference type="Proteomes" id="UP000270296"/>
    </source>
</evidence>
<dbReference type="PANTHER" id="PTHR12984">
    <property type="entry name" value="SCY1-RELATED S/T PROTEIN KINASE-LIKE"/>
    <property type="match status" value="1"/>
</dbReference>
<dbReference type="Gene3D" id="1.25.10.10">
    <property type="entry name" value="Leucine-rich Repeat Variant"/>
    <property type="match status" value="1"/>
</dbReference>
<evidence type="ECO:0000313" key="1">
    <source>
        <dbReference type="EMBL" id="VDP34226.1"/>
    </source>
</evidence>
<sequence>MADPFPPVRIAAILAMSATQQFYSSDKIAKVVLPLLCCRTVDPEKQIREHAFRAIKGYLEKLEKFSQNPELAKQAGKSFSREWATKDCFHALGRVHKSSKSYF</sequence>
<protein>
    <submittedName>
        <fullName evidence="3">CLASP_N domain-containing protein</fullName>
    </submittedName>
</protein>
<organism evidence="3">
    <name type="scientific">Soboliphyme baturini</name>
    <dbReference type="NCBI Taxonomy" id="241478"/>
    <lineage>
        <taxon>Eukaryota</taxon>
        <taxon>Metazoa</taxon>
        <taxon>Ecdysozoa</taxon>
        <taxon>Nematoda</taxon>
        <taxon>Enoplea</taxon>
        <taxon>Dorylaimia</taxon>
        <taxon>Dioctophymatida</taxon>
        <taxon>Dioctophymatoidea</taxon>
        <taxon>Soboliphymatidae</taxon>
        <taxon>Soboliphyme</taxon>
    </lineage>
</organism>
<accession>A0A183J4D5</accession>
<dbReference type="SUPFAM" id="SSF48371">
    <property type="entry name" value="ARM repeat"/>
    <property type="match status" value="1"/>
</dbReference>
<dbReference type="EMBL" id="UZAM01014484">
    <property type="protein sequence ID" value="VDP34226.1"/>
    <property type="molecule type" value="Genomic_DNA"/>
</dbReference>
<dbReference type="Proteomes" id="UP000270296">
    <property type="component" value="Unassembled WGS sequence"/>
</dbReference>
<proteinExistence type="predicted"/>
<dbReference type="InterPro" id="IPR016024">
    <property type="entry name" value="ARM-type_fold"/>
</dbReference>
<name>A0A183J4D5_9BILA</name>
<dbReference type="WBParaSite" id="SBAD_0001110801-mRNA-1">
    <property type="protein sequence ID" value="SBAD_0001110801-mRNA-1"/>
    <property type="gene ID" value="SBAD_0001110801"/>
</dbReference>
<dbReference type="InterPro" id="IPR051177">
    <property type="entry name" value="CIK-Related_Protein"/>
</dbReference>
<dbReference type="PANTHER" id="PTHR12984:SF3">
    <property type="entry name" value="N-TERMINAL KINASE-LIKE PROTEIN"/>
    <property type="match status" value="1"/>
</dbReference>
<dbReference type="OrthoDB" id="5875605at2759"/>
<reference evidence="3" key="1">
    <citation type="submission" date="2016-06" db="UniProtKB">
        <authorList>
            <consortium name="WormBaseParasite"/>
        </authorList>
    </citation>
    <scope>IDENTIFICATION</scope>
</reference>
<gene>
    <name evidence="1" type="ORF">SBAD_LOCUS10733</name>
</gene>
<evidence type="ECO:0000313" key="3">
    <source>
        <dbReference type="WBParaSite" id="SBAD_0001110801-mRNA-1"/>
    </source>
</evidence>
<dbReference type="AlphaFoldDB" id="A0A183J4D5"/>
<keyword evidence="2" id="KW-1185">Reference proteome</keyword>